<evidence type="ECO:0008006" key="4">
    <source>
        <dbReference type="Google" id="ProtNLM"/>
    </source>
</evidence>
<sequence length="352" mass="42302">MRTMTYFEDLSTEIIFEIFEYLDFCHTFKTFSGLNYRFYRLFHDPLFPIKIELSSMSKLTFQHYYTNNVIPHQQKIKSLQVSSAFMVDSIFSPNSAPLKLVQLKQLTLHNVSESKYFYNLLQYIPTLSNITSLILTCKHQVENKSLIYEQIFRIPRLKYCRVSFDKTNKYDLLPLATNEFSPIETFIINDRCSFSEFYIFLSYVPKLRRLTIPNLSKDFKEQITSYTIPLKDLKYLSVDSDYIDFGQFEVMVRNIFPSVEVLHMKIEDFNEYFDANRWEQLVTDFIPHLRNFKLKLSCYIDFFKSPNHCMKAIEQFNSTFWSERRWFFDHIFDDGLFGQRVILYSKKFSKIK</sequence>
<dbReference type="AlphaFoldDB" id="A0A815G4I4"/>
<evidence type="ECO:0000313" key="1">
    <source>
        <dbReference type="EMBL" id="CAF1334247.1"/>
    </source>
</evidence>
<comment type="caution">
    <text evidence="1">The sequence shown here is derived from an EMBL/GenBank/DDBJ whole genome shotgun (WGS) entry which is preliminary data.</text>
</comment>
<dbReference type="Proteomes" id="UP000663828">
    <property type="component" value="Unassembled WGS sequence"/>
</dbReference>
<dbReference type="EMBL" id="CAJNOJ010000352">
    <property type="protein sequence ID" value="CAF1413304.1"/>
    <property type="molecule type" value="Genomic_DNA"/>
</dbReference>
<dbReference type="InterPro" id="IPR032675">
    <property type="entry name" value="LRR_dom_sf"/>
</dbReference>
<dbReference type="OrthoDB" id="10055629at2759"/>
<organism evidence="1 3">
    <name type="scientific">Adineta ricciae</name>
    <name type="common">Rotifer</name>
    <dbReference type="NCBI Taxonomy" id="249248"/>
    <lineage>
        <taxon>Eukaryota</taxon>
        <taxon>Metazoa</taxon>
        <taxon>Spiralia</taxon>
        <taxon>Gnathifera</taxon>
        <taxon>Rotifera</taxon>
        <taxon>Eurotatoria</taxon>
        <taxon>Bdelloidea</taxon>
        <taxon>Adinetida</taxon>
        <taxon>Adinetidae</taxon>
        <taxon>Adineta</taxon>
    </lineage>
</organism>
<dbReference type="Gene3D" id="3.80.10.10">
    <property type="entry name" value="Ribonuclease Inhibitor"/>
    <property type="match status" value="1"/>
</dbReference>
<dbReference type="SUPFAM" id="SSF81383">
    <property type="entry name" value="F-box domain"/>
    <property type="match status" value="1"/>
</dbReference>
<gene>
    <name evidence="2" type="ORF">EDS130_LOCUS36897</name>
    <name evidence="1" type="ORF">XAT740_LOCUS30599</name>
</gene>
<protein>
    <recommendedName>
        <fullName evidence="4">F-box domain-containing protein</fullName>
    </recommendedName>
</protein>
<name>A0A815G4I4_ADIRI</name>
<dbReference type="SUPFAM" id="SSF52047">
    <property type="entry name" value="RNI-like"/>
    <property type="match status" value="1"/>
</dbReference>
<dbReference type="Proteomes" id="UP000663852">
    <property type="component" value="Unassembled WGS sequence"/>
</dbReference>
<dbReference type="InterPro" id="IPR036047">
    <property type="entry name" value="F-box-like_dom_sf"/>
</dbReference>
<evidence type="ECO:0000313" key="3">
    <source>
        <dbReference type="Proteomes" id="UP000663828"/>
    </source>
</evidence>
<reference evidence="1" key="1">
    <citation type="submission" date="2021-02" db="EMBL/GenBank/DDBJ databases">
        <authorList>
            <person name="Nowell W R."/>
        </authorList>
    </citation>
    <scope>NUCLEOTIDE SEQUENCE</scope>
</reference>
<accession>A0A815G4I4</accession>
<keyword evidence="3" id="KW-1185">Reference proteome</keyword>
<proteinExistence type="predicted"/>
<evidence type="ECO:0000313" key="2">
    <source>
        <dbReference type="EMBL" id="CAF1413304.1"/>
    </source>
</evidence>
<dbReference type="EMBL" id="CAJNOR010002741">
    <property type="protein sequence ID" value="CAF1334247.1"/>
    <property type="molecule type" value="Genomic_DNA"/>
</dbReference>